<accession>A0A381XZS4</accession>
<dbReference type="AlphaFoldDB" id="A0A381XZS4"/>
<keyword evidence="3" id="KW-0677">Repeat</keyword>
<dbReference type="InterPro" id="IPR002550">
    <property type="entry name" value="CNNM"/>
</dbReference>
<organism evidence="10">
    <name type="scientific">marine metagenome</name>
    <dbReference type="NCBI Taxonomy" id="408172"/>
    <lineage>
        <taxon>unclassified sequences</taxon>
        <taxon>metagenomes</taxon>
        <taxon>ecological metagenomes</taxon>
    </lineage>
</organism>
<evidence type="ECO:0000313" key="10">
    <source>
        <dbReference type="EMBL" id="SVA70130.1"/>
    </source>
</evidence>
<dbReference type="InterPro" id="IPR000644">
    <property type="entry name" value="CBS_dom"/>
</dbReference>
<keyword evidence="2 7" id="KW-0812">Transmembrane</keyword>
<dbReference type="GO" id="GO:0005886">
    <property type="term" value="C:plasma membrane"/>
    <property type="evidence" value="ECO:0007669"/>
    <property type="project" value="TreeGrafter"/>
</dbReference>
<keyword evidence="5" id="KW-0129">CBS domain</keyword>
<keyword evidence="4 7" id="KW-1133">Transmembrane helix</keyword>
<feature type="domain" description="CBS" evidence="8">
    <location>
        <begin position="197"/>
        <end position="257"/>
    </location>
</feature>
<dbReference type="Gene3D" id="3.10.580.10">
    <property type="entry name" value="CBS-domain"/>
    <property type="match status" value="1"/>
</dbReference>
<feature type="transmembrane region" description="Helical" evidence="7">
    <location>
        <begin position="6"/>
        <end position="28"/>
    </location>
</feature>
<dbReference type="PANTHER" id="PTHR22777:SF4">
    <property type="entry name" value="UPF0053 PROTEIN SLL1254"/>
    <property type="match status" value="1"/>
</dbReference>
<protein>
    <recommendedName>
        <fullName evidence="11">CNNM transmembrane domain-containing protein</fullName>
    </recommendedName>
</protein>
<evidence type="ECO:0000256" key="1">
    <source>
        <dbReference type="ARBA" id="ARBA00004141"/>
    </source>
</evidence>
<evidence type="ECO:0000259" key="9">
    <source>
        <dbReference type="PROSITE" id="PS51846"/>
    </source>
</evidence>
<comment type="subcellular location">
    <subcellularLocation>
        <location evidence="1">Membrane</location>
        <topology evidence="1">Multi-pass membrane protein</topology>
    </subcellularLocation>
</comment>
<gene>
    <name evidence="10" type="ORF">METZ01_LOCUS122984</name>
</gene>
<keyword evidence="6 7" id="KW-0472">Membrane</keyword>
<evidence type="ECO:0000256" key="4">
    <source>
        <dbReference type="ARBA" id="ARBA00022989"/>
    </source>
</evidence>
<dbReference type="CDD" id="cd04590">
    <property type="entry name" value="CBS_pair_CorC_HlyC_assoc"/>
    <property type="match status" value="1"/>
</dbReference>
<reference evidence="10" key="1">
    <citation type="submission" date="2018-05" db="EMBL/GenBank/DDBJ databases">
        <authorList>
            <person name="Lanie J.A."/>
            <person name="Ng W.-L."/>
            <person name="Kazmierczak K.M."/>
            <person name="Andrzejewski T.M."/>
            <person name="Davidsen T.M."/>
            <person name="Wayne K.J."/>
            <person name="Tettelin H."/>
            <person name="Glass J.I."/>
            <person name="Rusch D."/>
            <person name="Podicherti R."/>
            <person name="Tsui H.-C.T."/>
            <person name="Winkler M.E."/>
        </authorList>
    </citation>
    <scope>NUCLEOTIDE SEQUENCE</scope>
</reference>
<sequence length="350" mass="38519">MLELLLVVTAVLMTSAICSLFEAVLYSVPASRIEALERAGRPAGYMLKELRRQVDRPIAAVLSLNTIANTGGGAVAGALAVHVFGGNIWLFSCVFTLTILVFSEVLPKTIGVVYARDLAPLIARPLRGLVWLFRPLITLTQQATKLVWTGQQEQRVSDDELLTMVGLGLRSGDLQPHEARVIRNVLALERRTAADVMTPRTVVFTLEGQTTVGDAAQNPELEKYSRVPVFEGVAEDLIGVVHKVDILKSVANDQFDTTLTTLMRPIHFAVDTTALDRLLLVFLERRQHAVAVIDEFGSFAGLVTLEDVLEELLGREIVDEFDQVTDQRAFAKRRRAETLRGRSLSSGMSD</sequence>
<dbReference type="SUPFAM" id="SSF54631">
    <property type="entry name" value="CBS-domain pair"/>
    <property type="match status" value="1"/>
</dbReference>
<feature type="transmembrane region" description="Helical" evidence="7">
    <location>
        <begin position="58"/>
        <end position="82"/>
    </location>
</feature>
<dbReference type="PROSITE" id="PS51371">
    <property type="entry name" value="CBS"/>
    <property type="match status" value="2"/>
</dbReference>
<dbReference type="EMBL" id="UINC01016937">
    <property type="protein sequence ID" value="SVA70130.1"/>
    <property type="molecule type" value="Genomic_DNA"/>
</dbReference>
<evidence type="ECO:0000256" key="5">
    <source>
        <dbReference type="ARBA" id="ARBA00023122"/>
    </source>
</evidence>
<dbReference type="InterPro" id="IPR046342">
    <property type="entry name" value="CBS_dom_sf"/>
</dbReference>
<dbReference type="Pfam" id="PF01595">
    <property type="entry name" value="CNNM"/>
    <property type="match status" value="1"/>
</dbReference>
<evidence type="ECO:0000259" key="8">
    <source>
        <dbReference type="PROSITE" id="PS51371"/>
    </source>
</evidence>
<evidence type="ECO:0008006" key="11">
    <source>
        <dbReference type="Google" id="ProtNLM"/>
    </source>
</evidence>
<dbReference type="PANTHER" id="PTHR22777">
    <property type="entry name" value="HEMOLYSIN-RELATED"/>
    <property type="match status" value="1"/>
</dbReference>
<evidence type="ECO:0000256" key="6">
    <source>
        <dbReference type="ARBA" id="ARBA00023136"/>
    </source>
</evidence>
<name>A0A381XZS4_9ZZZZ</name>
<evidence type="ECO:0000256" key="3">
    <source>
        <dbReference type="ARBA" id="ARBA00022737"/>
    </source>
</evidence>
<dbReference type="InterPro" id="IPR044751">
    <property type="entry name" value="Ion_transp-like_CBS"/>
</dbReference>
<feature type="transmembrane region" description="Helical" evidence="7">
    <location>
        <begin position="88"/>
        <end position="106"/>
    </location>
</feature>
<evidence type="ECO:0000256" key="7">
    <source>
        <dbReference type="SAM" id="Phobius"/>
    </source>
</evidence>
<evidence type="ECO:0000256" key="2">
    <source>
        <dbReference type="ARBA" id="ARBA00022692"/>
    </source>
</evidence>
<feature type="domain" description="CBS" evidence="8">
    <location>
        <begin position="259"/>
        <end position="320"/>
    </location>
</feature>
<feature type="domain" description="CNNM transmembrane" evidence="9">
    <location>
        <begin position="1"/>
        <end position="178"/>
    </location>
</feature>
<dbReference type="Pfam" id="PF00571">
    <property type="entry name" value="CBS"/>
    <property type="match status" value="2"/>
</dbReference>
<proteinExistence type="predicted"/>
<dbReference type="PROSITE" id="PS51846">
    <property type="entry name" value="CNNM"/>
    <property type="match status" value="1"/>
</dbReference>